<dbReference type="EMBL" id="CP023737">
    <property type="protein sequence ID" value="ATQ68087.1"/>
    <property type="molecule type" value="Genomic_DNA"/>
</dbReference>
<evidence type="ECO:0000313" key="2">
    <source>
        <dbReference type="EMBL" id="ATQ68087.1"/>
    </source>
</evidence>
<dbReference type="Proteomes" id="UP000230709">
    <property type="component" value="Chromosome"/>
</dbReference>
<sequence length="509" mass="54386">MAELRALMAEIRELKAKQHALESRLDKQQKAPPQHQHADRGAVKTVKSDPPAPVSLDKLPGVTLTPGGFFAAESVYRTHWMGSDIVEGFQNIPFANNPAGHTDEFRFSARQSRLSLRADGDVDPSTHLTGYVEIDFLGAAQTANSNQTSSYNPRIRQLYTSLDLNEFDLHFLAGQAWTLATTNSNGIKPETILTPPQIDAQYIPGFVFARQPGLRITKNFGKEFSVAFAAEEAATTFAAVPANVAPGFTNVATLPGGGVPLVVSAPLGGGLYNSSNNYSFNRMPDLIAKVAWDPTILDRHIHVEGFGLLRDFTSRAYLGNHSVWAGGGGASVIVPVVPKLLDFQVSGAIGHGIGRYGASGLPDATTSITGAPLPIQQRMLLIGAIGHVTPQTDVYAFAGGEFSSAQPQFETVGGTTYAGGYGNWAYDNSGCGIENSGLLPAALTVCAGQTKSVRQLTGGFWHTLYSGSFGKFKAGVQYSYTVRDGFQGLGGSPQGRNSMIFTSIRYYPF</sequence>
<organism evidence="2 3">
    <name type="scientific">Methylosinus trichosporium (strain ATCC 35070 / NCIMB 11131 / UNIQEM 75 / OB3b)</name>
    <dbReference type="NCBI Taxonomy" id="595536"/>
    <lineage>
        <taxon>Bacteria</taxon>
        <taxon>Pseudomonadati</taxon>
        <taxon>Pseudomonadota</taxon>
        <taxon>Alphaproteobacteria</taxon>
        <taxon>Hyphomicrobiales</taxon>
        <taxon>Methylocystaceae</taxon>
        <taxon>Methylosinus</taxon>
    </lineage>
</organism>
<feature type="region of interest" description="Disordered" evidence="1">
    <location>
        <begin position="21"/>
        <end position="54"/>
    </location>
</feature>
<dbReference type="AlphaFoldDB" id="A0A2D2CZC1"/>
<name>A0A2D2CZC1_METT3</name>
<reference evidence="3" key="1">
    <citation type="submission" date="2017-10" db="EMBL/GenBank/DDBJ databases">
        <title>Completed PacBio SMRT sequence of Methylosinus trichosporium OB3b reveals presence of a third large plasmid.</title>
        <authorList>
            <person name="Charles T.C."/>
            <person name="Lynch M.D.J."/>
            <person name="Heil J.R."/>
            <person name="Cheng J."/>
        </authorList>
    </citation>
    <scope>NUCLEOTIDE SEQUENCE [LARGE SCALE GENOMIC DNA]</scope>
    <source>
        <strain evidence="3">OB3b</strain>
    </source>
</reference>
<protein>
    <recommendedName>
        <fullName evidence="4">Porin</fullName>
    </recommendedName>
</protein>
<proteinExistence type="predicted"/>
<evidence type="ECO:0000313" key="3">
    <source>
        <dbReference type="Proteomes" id="UP000230709"/>
    </source>
</evidence>
<dbReference type="RefSeq" id="WP_003613938.1">
    <property type="nucleotide sequence ID" value="NZ_ADVE02000001.1"/>
</dbReference>
<evidence type="ECO:0000256" key="1">
    <source>
        <dbReference type="SAM" id="MobiDB-lite"/>
    </source>
</evidence>
<dbReference type="KEGG" id="mtw:CQW49_09435"/>
<dbReference type="STRING" id="595536.GCA_000178815_03265"/>
<evidence type="ECO:0008006" key="4">
    <source>
        <dbReference type="Google" id="ProtNLM"/>
    </source>
</evidence>
<keyword evidence="3" id="KW-1185">Reference proteome</keyword>
<gene>
    <name evidence="2" type="ORF">CQW49_09435</name>
</gene>
<accession>A0A2D2CZC1</accession>